<proteinExistence type="predicted"/>
<comment type="caution">
    <text evidence="1">The sequence shown here is derived from an EMBL/GenBank/DDBJ whole genome shotgun (WGS) entry which is preliminary data.</text>
</comment>
<dbReference type="InterPro" id="IPR000831">
    <property type="entry name" value="Trp_repress"/>
</dbReference>
<dbReference type="GO" id="GO:0043565">
    <property type="term" value="F:sequence-specific DNA binding"/>
    <property type="evidence" value="ECO:0007669"/>
    <property type="project" value="InterPro"/>
</dbReference>
<dbReference type="SUPFAM" id="SSF48295">
    <property type="entry name" value="TrpR-like"/>
    <property type="match status" value="1"/>
</dbReference>
<sequence length="101" mass="11524">MAEKRSIKNEMTDALFDAILSLETREECYNFFEDLCTVKELSDMAQRLAAAKMLLDGCTYEQIVKSAEISTATISRINRCIQYGPGGYRQTIEKSRKQSKK</sequence>
<dbReference type="InterPro" id="IPR038116">
    <property type="entry name" value="TrpR-like_sf"/>
</dbReference>
<evidence type="ECO:0000313" key="1">
    <source>
        <dbReference type="EMBL" id="MBU3818938.1"/>
    </source>
</evidence>
<dbReference type="Gene3D" id="1.10.1270.10">
    <property type="entry name" value="TrpR-like"/>
    <property type="match status" value="1"/>
</dbReference>
<reference evidence="1" key="1">
    <citation type="journal article" date="2021" name="PeerJ">
        <title>Extensive microbial diversity within the chicken gut microbiome revealed by metagenomics and culture.</title>
        <authorList>
            <person name="Gilroy R."/>
            <person name="Ravi A."/>
            <person name="Getino M."/>
            <person name="Pursley I."/>
            <person name="Horton D.L."/>
            <person name="Alikhan N.F."/>
            <person name="Baker D."/>
            <person name="Gharbi K."/>
            <person name="Hall N."/>
            <person name="Watson M."/>
            <person name="Adriaenssens E.M."/>
            <person name="Foster-Nyarko E."/>
            <person name="Jarju S."/>
            <person name="Secka A."/>
            <person name="Antonio M."/>
            <person name="Oren A."/>
            <person name="Chaudhuri R.R."/>
            <person name="La Ragione R."/>
            <person name="Hildebrand F."/>
            <person name="Pallen M.J."/>
        </authorList>
    </citation>
    <scope>NUCLEOTIDE SEQUENCE</scope>
    <source>
        <strain evidence="1">742</strain>
    </source>
</reference>
<accession>A0A9E2KJ88</accession>
<dbReference type="PANTHER" id="PTHR40080">
    <property type="entry name" value="LMO1763 PROTEIN"/>
    <property type="match status" value="1"/>
</dbReference>
<reference evidence="1" key="2">
    <citation type="submission" date="2021-04" db="EMBL/GenBank/DDBJ databases">
        <authorList>
            <person name="Gilroy R."/>
        </authorList>
    </citation>
    <scope>NUCLEOTIDE SEQUENCE</scope>
    <source>
        <strain evidence="1">742</strain>
    </source>
</reference>
<dbReference type="GO" id="GO:0003700">
    <property type="term" value="F:DNA-binding transcription factor activity"/>
    <property type="evidence" value="ECO:0007669"/>
    <property type="project" value="InterPro"/>
</dbReference>
<dbReference type="AlphaFoldDB" id="A0A9E2KJ88"/>
<gene>
    <name evidence="1" type="ORF">H9864_00900</name>
</gene>
<dbReference type="EMBL" id="JAHLFH010000012">
    <property type="protein sequence ID" value="MBU3818938.1"/>
    <property type="molecule type" value="Genomic_DNA"/>
</dbReference>
<dbReference type="NCBIfam" id="TIGR02531">
    <property type="entry name" value="yecD_yerC"/>
    <property type="match status" value="1"/>
</dbReference>
<dbReference type="PANTHER" id="PTHR40080:SF1">
    <property type="entry name" value="TRPR-LIKE PROTEIN YERC_YECD"/>
    <property type="match status" value="1"/>
</dbReference>
<name>A0A9E2KJ88_9FIRM</name>
<dbReference type="InterPro" id="IPR010921">
    <property type="entry name" value="Trp_repressor/repl_initiator"/>
</dbReference>
<dbReference type="Proteomes" id="UP000824178">
    <property type="component" value="Unassembled WGS sequence"/>
</dbReference>
<protein>
    <submittedName>
        <fullName evidence="1">TrpR-related protein YerC/YecD</fullName>
    </submittedName>
</protein>
<evidence type="ECO:0000313" key="2">
    <source>
        <dbReference type="Proteomes" id="UP000824178"/>
    </source>
</evidence>
<dbReference type="InterPro" id="IPR013368">
    <property type="entry name" value="YecD_YerC"/>
</dbReference>
<organism evidence="1 2">
    <name type="scientific">Candidatus Faecalibacterium intestinavium</name>
    <dbReference type="NCBI Taxonomy" id="2838580"/>
    <lineage>
        <taxon>Bacteria</taxon>
        <taxon>Bacillati</taxon>
        <taxon>Bacillota</taxon>
        <taxon>Clostridia</taxon>
        <taxon>Eubacteriales</taxon>
        <taxon>Oscillospiraceae</taxon>
        <taxon>Faecalibacterium</taxon>
    </lineage>
</organism>
<dbReference type="Pfam" id="PF01371">
    <property type="entry name" value="Trp_repressor"/>
    <property type="match status" value="1"/>
</dbReference>
<dbReference type="PIRSF" id="PIRSF012508">
    <property type="entry name" value="YerC"/>
    <property type="match status" value="1"/>
</dbReference>